<protein>
    <submittedName>
        <fullName evidence="2">Putative calcineurin-like phosphoesterase</fullName>
    </submittedName>
</protein>
<proteinExistence type="predicted"/>
<dbReference type="Pfam" id="PF00149">
    <property type="entry name" value="Metallophos"/>
    <property type="match status" value="1"/>
</dbReference>
<dbReference type="InterPro" id="IPR004843">
    <property type="entry name" value="Calcineurin-like_PHP"/>
</dbReference>
<feature type="domain" description="Calcineurin-like phosphoesterase" evidence="1">
    <location>
        <begin position="9"/>
        <end position="206"/>
    </location>
</feature>
<dbReference type="Gene3D" id="3.60.21.10">
    <property type="match status" value="1"/>
</dbReference>
<dbReference type="InterPro" id="IPR029052">
    <property type="entry name" value="Metallo-depent_PP-like"/>
</dbReference>
<accession>A0A6M3IP65</accession>
<dbReference type="AlphaFoldDB" id="A0A6M3IP65"/>
<sequence>MENRIPSAIITADMHLRDTVPKCRTDDYWAAQSRAVRSIRDLQEKYKVPILDGGDMLDTWKSSPYLEAWAIDNLPDGIITIPGNHELPYHNVDRLDRSSLNVLGKAGKIEILIFPNTIKDTKYKIVIYGFPFDTKSEILSQASKMTQCTLRGDDYIDEKDYRNIALCHVLVYEKENLWPGLEAIGANALLRKLKGFDLVVTGHNHLPFTIRYGEQLLVNPGSMMRMAADQVDHRPRVYLWYAEDNTVEPVYLPVERGVISRQHIEQQTRRNKRMEAFVERLDQQYNIDLNYEENIEKYFERHPTADGVKQLVMDALEG</sequence>
<dbReference type="EMBL" id="MT141315">
    <property type="protein sequence ID" value="QJA58252.1"/>
    <property type="molecule type" value="Genomic_DNA"/>
</dbReference>
<name>A0A6M3IP65_9ZZZZ</name>
<organism evidence="2">
    <name type="scientific">viral metagenome</name>
    <dbReference type="NCBI Taxonomy" id="1070528"/>
    <lineage>
        <taxon>unclassified sequences</taxon>
        <taxon>metagenomes</taxon>
        <taxon>organismal metagenomes</taxon>
    </lineage>
</organism>
<reference evidence="2" key="1">
    <citation type="submission" date="2020-03" db="EMBL/GenBank/DDBJ databases">
        <title>The deep terrestrial virosphere.</title>
        <authorList>
            <person name="Holmfeldt K."/>
            <person name="Nilsson E."/>
            <person name="Simone D."/>
            <person name="Lopez-Fernandez M."/>
            <person name="Wu X."/>
            <person name="de Brujin I."/>
            <person name="Lundin D."/>
            <person name="Andersson A."/>
            <person name="Bertilsson S."/>
            <person name="Dopson M."/>
        </authorList>
    </citation>
    <scope>NUCLEOTIDE SEQUENCE</scope>
    <source>
        <strain evidence="2">MM415B01477</strain>
    </source>
</reference>
<dbReference type="InterPro" id="IPR050535">
    <property type="entry name" value="DNA_Repair-Maintenance_Comp"/>
</dbReference>
<dbReference type="GO" id="GO:0016787">
    <property type="term" value="F:hydrolase activity"/>
    <property type="evidence" value="ECO:0007669"/>
    <property type="project" value="InterPro"/>
</dbReference>
<dbReference type="SUPFAM" id="SSF56300">
    <property type="entry name" value="Metallo-dependent phosphatases"/>
    <property type="match status" value="1"/>
</dbReference>
<dbReference type="PANTHER" id="PTHR30337">
    <property type="entry name" value="COMPONENT OF ATP-DEPENDENT DSDNA EXONUCLEASE"/>
    <property type="match status" value="1"/>
</dbReference>
<evidence type="ECO:0000313" key="2">
    <source>
        <dbReference type="EMBL" id="QJA58252.1"/>
    </source>
</evidence>
<gene>
    <name evidence="2" type="ORF">MM415B01477_0014</name>
</gene>
<evidence type="ECO:0000259" key="1">
    <source>
        <dbReference type="Pfam" id="PF00149"/>
    </source>
</evidence>